<proteinExistence type="predicted"/>
<keyword evidence="2" id="KW-1185">Reference proteome</keyword>
<evidence type="ECO:0000313" key="2">
    <source>
        <dbReference type="Proteomes" id="UP000562464"/>
    </source>
</evidence>
<organism evidence="1 2">
    <name type="scientific">Lactovum miscens</name>
    <dbReference type="NCBI Taxonomy" id="190387"/>
    <lineage>
        <taxon>Bacteria</taxon>
        <taxon>Bacillati</taxon>
        <taxon>Bacillota</taxon>
        <taxon>Bacilli</taxon>
        <taxon>Lactobacillales</taxon>
        <taxon>Streptococcaceae</taxon>
        <taxon>Lactovum</taxon>
    </lineage>
</organism>
<dbReference type="AlphaFoldDB" id="A0A841C935"/>
<sequence length="89" mass="10438">MSYRITHIHLIDHNATSTEKIEKVKLEDGTVETVPQVVKYIDGHMEYYYTNTYGIRANVESVHPTNRAPFIRTVKNFTTQDNLLRLPRF</sequence>
<protein>
    <recommendedName>
        <fullName evidence="3">DUF3892 domain-containing protein</fullName>
    </recommendedName>
</protein>
<comment type="caution">
    <text evidence="1">The sequence shown here is derived from an EMBL/GenBank/DDBJ whole genome shotgun (WGS) entry which is preliminary data.</text>
</comment>
<dbReference type="RefSeq" id="WP_183539178.1">
    <property type="nucleotide sequence ID" value="NZ_JACHHV010000007.1"/>
</dbReference>
<evidence type="ECO:0008006" key="3">
    <source>
        <dbReference type="Google" id="ProtNLM"/>
    </source>
</evidence>
<reference evidence="1 2" key="1">
    <citation type="submission" date="2020-08" db="EMBL/GenBank/DDBJ databases">
        <title>Genomic Encyclopedia of Type Strains, Phase IV (KMG-IV): sequencing the most valuable type-strain genomes for metagenomic binning, comparative biology and taxonomic classification.</title>
        <authorList>
            <person name="Goeker M."/>
        </authorList>
    </citation>
    <scope>NUCLEOTIDE SEQUENCE [LARGE SCALE GENOMIC DNA]</scope>
    <source>
        <strain evidence="1 2">DSM 14925</strain>
    </source>
</reference>
<evidence type="ECO:0000313" key="1">
    <source>
        <dbReference type="EMBL" id="MBB5887730.1"/>
    </source>
</evidence>
<dbReference type="Proteomes" id="UP000562464">
    <property type="component" value="Unassembled WGS sequence"/>
</dbReference>
<dbReference type="Pfam" id="PF13031">
    <property type="entry name" value="DUF3892"/>
    <property type="match status" value="1"/>
</dbReference>
<dbReference type="EMBL" id="JACHHV010000007">
    <property type="protein sequence ID" value="MBB5887730.1"/>
    <property type="molecule type" value="Genomic_DNA"/>
</dbReference>
<gene>
    <name evidence="1" type="ORF">HNQ37_000604</name>
</gene>
<name>A0A841C935_9LACT</name>
<dbReference type="InterPro" id="IPR024997">
    <property type="entry name" value="DUF3892"/>
</dbReference>
<accession>A0A841C935</accession>